<comment type="caution">
    <text evidence="3">The sequence shown here is derived from an EMBL/GenBank/DDBJ whole genome shotgun (WGS) entry which is preliminary data.</text>
</comment>
<keyword evidence="4" id="KW-1185">Reference proteome</keyword>
<feature type="domain" description="YDG" evidence="1">
    <location>
        <begin position="294"/>
        <end position="359"/>
    </location>
</feature>
<name>A0A2T5IUC9_9GAMM</name>
<protein>
    <submittedName>
        <fullName evidence="3">Uncharacterized protein</fullName>
    </submittedName>
</protein>
<evidence type="ECO:0000313" key="3">
    <source>
        <dbReference type="EMBL" id="PTQ87506.1"/>
    </source>
</evidence>
<evidence type="ECO:0000259" key="1">
    <source>
        <dbReference type="Pfam" id="PF18657"/>
    </source>
</evidence>
<feature type="domain" description="MBG" evidence="2">
    <location>
        <begin position="544"/>
        <end position="640"/>
    </location>
</feature>
<evidence type="ECO:0000313" key="4">
    <source>
        <dbReference type="Proteomes" id="UP000244223"/>
    </source>
</evidence>
<feature type="domain" description="YDG" evidence="1">
    <location>
        <begin position="130"/>
        <end position="197"/>
    </location>
</feature>
<feature type="non-terminal residue" evidence="3">
    <location>
        <position position="1"/>
    </location>
</feature>
<organism evidence="3 4">
    <name type="scientific">Agitococcus lubricus</name>
    <dbReference type="NCBI Taxonomy" id="1077255"/>
    <lineage>
        <taxon>Bacteria</taxon>
        <taxon>Pseudomonadati</taxon>
        <taxon>Pseudomonadota</taxon>
        <taxon>Gammaproteobacteria</taxon>
        <taxon>Moraxellales</taxon>
        <taxon>Moraxellaceae</taxon>
        <taxon>Agitococcus</taxon>
    </lineage>
</organism>
<dbReference type="InterPro" id="IPR041286">
    <property type="entry name" value="MBG_2"/>
</dbReference>
<gene>
    <name evidence="3" type="ORF">C8N29_1181</name>
</gene>
<accession>A0A2T5IUC9</accession>
<sequence length="714" mass="74628">GQFSDKQVGQGKTVTLSNSISGIDAQNYSIQLNDTATADITVKTISGMVTAENKVYDGKTNATVSGSLLDVIAGDDVQLSSTGQFSDKQVGQGKTVTLSNSISGIDAQNYSIQLNDTATADITVKTISGMVTADNKVYDGKTNATVSGSLLDVIAGDDVQLSSTGQFATKDVGSNKTVTLTNQFSGADLNNYSIQLNDTATADITVKTISGTVTAENKVYDGKTNATVSGSLLDVIAGDDVQLSSTGQFATKDVGSNKTVTLTNQLSGADLNNYSIQLNDTATADITVKTISGMVTAENKVYDGKTNATVSGSLLDVIAGDDVQLSSTGQFTSKNVGVGKSVNLIHTISGADAGNYDITINRTTRANIIAKEISVQLQAQDKIYDGSTSALITGNLTDIIADDNVTLSTRGIFDDRNVGQDKTVTITRARLTGADATNYRLVNNTTTTASISPLELRATITAENKIYDGTQSVILSASLDGVFNGDEGQPADTVYLLTQGAFADKNAGQNKIVNVSGVLAGQDAHNYIFRVDAPTTANITPATLVVAVNNSQKQQGQANPRFSSSLNNFVVTDNLTGLSGNIIFAADENTNLATLIADVSGRLIFSTNANADSTAGDYTVSLSGLSSTNYQFAYQTGILTVIPVTGTAEQPSIDSIPLRNNMPNKPEQTHPLVAQNTDIQDMMLNPLGLVVIEGDGMQLPNTVMSANNIDDDVK</sequence>
<reference evidence="3 4" key="1">
    <citation type="submission" date="2018-04" db="EMBL/GenBank/DDBJ databases">
        <title>Genomic Encyclopedia of Archaeal and Bacterial Type Strains, Phase II (KMG-II): from individual species to whole genera.</title>
        <authorList>
            <person name="Goeker M."/>
        </authorList>
    </citation>
    <scope>NUCLEOTIDE SEQUENCE [LARGE SCALE GENOMIC DNA]</scope>
    <source>
        <strain evidence="3 4">DSM 5822</strain>
    </source>
</reference>
<dbReference type="Proteomes" id="UP000244223">
    <property type="component" value="Unassembled WGS sequence"/>
</dbReference>
<dbReference type="RefSeq" id="WP_239987176.1">
    <property type="nucleotide sequence ID" value="NZ_QAON01000018.1"/>
</dbReference>
<dbReference type="Pfam" id="PF18676">
    <property type="entry name" value="MBG_2"/>
    <property type="match status" value="1"/>
</dbReference>
<feature type="domain" description="YDG" evidence="1">
    <location>
        <begin position="371"/>
        <end position="446"/>
    </location>
</feature>
<feature type="domain" description="YDG" evidence="1">
    <location>
        <begin position="456"/>
        <end position="534"/>
    </location>
</feature>
<dbReference type="EMBL" id="QAON01000018">
    <property type="protein sequence ID" value="PTQ87506.1"/>
    <property type="molecule type" value="Genomic_DNA"/>
</dbReference>
<dbReference type="Pfam" id="PF18657">
    <property type="entry name" value="YDG"/>
    <property type="match status" value="6"/>
</dbReference>
<dbReference type="InterPro" id="IPR041248">
    <property type="entry name" value="YDG"/>
</dbReference>
<feature type="domain" description="YDG" evidence="1">
    <location>
        <begin position="211"/>
        <end position="279"/>
    </location>
</feature>
<feature type="domain" description="YDG" evidence="1">
    <location>
        <begin position="48"/>
        <end position="115"/>
    </location>
</feature>
<proteinExistence type="predicted"/>
<evidence type="ECO:0000259" key="2">
    <source>
        <dbReference type="Pfam" id="PF18676"/>
    </source>
</evidence>
<dbReference type="AlphaFoldDB" id="A0A2T5IUC9"/>